<dbReference type="PANTHER" id="PTHR30572">
    <property type="entry name" value="MEMBRANE COMPONENT OF TRANSPORTER-RELATED"/>
    <property type="match status" value="1"/>
</dbReference>
<evidence type="ECO:0000259" key="7">
    <source>
        <dbReference type="Pfam" id="PF02687"/>
    </source>
</evidence>
<keyword evidence="5 6" id="KW-0472">Membrane</keyword>
<dbReference type="Pfam" id="PF02687">
    <property type="entry name" value="FtsX"/>
    <property type="match status" value="2"/>
</dbReference>
<dbReference type="Proteomes" id="UP000308196">
    <property type="component" value="Chromosome"/>
</dbReference>
<sequence>MIKNNLKIAWRNLIRNSSTSIINITGLAMGIAVCLLIGLYVADEFSFDRFNTHADRIVRVIFRGTVKGGTMNEAHVMPPVAATMKAELAEVQETARLRQGGSPLFTIGNKVFRDEQMAYVDPSFFKIFTLPFVKGNPSTAVTMPYTAVISESTALKYFGTTNVIGRDLTIKDDQNILKITGVMKDIPQNSHFHFDIFTSMEALEDSRSKSWMTSEYFTYALLKENTSLKNLEKNLATLFDKHVGAQFMAGFGMNYIDFKKSGNSIGLYLQPLTDIHLHSNFGYDLSPSGDIRYIYIFSAIALFMLLIATINFMNLSTASGFKRSREVGVRKVLGANKYSLIRQFLTEGIMLTYLALLLAIGIVIISLPLFNQLSGKSIEIHQFDCTYMIPLLLTFGLLVGLFSSTYSALYLSAFHPLTVLKGRLVRSTQRFNIRSGLVVFQFIISVGLIFCTVVVTWQLRYIRHIKLGYEKENVIVIQSWPLGKNEKSYIKLLSEDSRVKHLSRSSYLPAGESANNNFFVYPDGNTEKWVKTLRYDVDEEYIDAMGMKLSKGRSFSKAFGNDSLSIIVNETAARDLGWKGEIIGRTLTNKDNKTYNVIGLVKDFHFKSLHEQISPLVMVLGDQAGSLIVKTHTNDTEGLVKKLKALYDSFATDIPFNYSFLDERYAQTYQAEVKTGRLLSIFAGLTIFVACLGLFGLAIFTANQRRKEIGIRKVIGASVSGITQMLSVQFIKLVFIAILISSPIAWWAMHKWLENFAYRIEIQWWMFAVAGLLAILIALLTVSSQAIKAALANPVDSLRNE</sequence>
<feature type="domain" description="ABC3 transporter permease C-terminal" evidence="7">
    <location>
        <begin position="681"/>
        <end position="790"/>
    </location>
</feature>
<dbReference type="EMBL" id="LR590484">
    <property type="protein sequence ID" value="VTR30632.1"/>
    <property type="molecule type" value="Genomic_DNA"/>
</dbReference>
<feature type="transmembrane region" description="Helical" evidence="6">
    <location>
        <begin position="678"/>
        <end position="702"/>
    </location>
</feature>
<dbReference type="EC" id="3.6.3.-" evidence="9"/>
<keyword evidence="9" id="KW-0547">Nucleotide-binding</keyword>
<keyword evidence="4 6" id="KW-1133">Transmembrane helix</keyword>
<dbReference type="InterPro" id="IPR025857">
    <property type="entry name" value="MacB_PCD"/>
</dbReference>
<dbReference type="InterPro" id="IPR003838">
    <property type="entry name" value="ABC3_permease_C"/>
</dbReference>
<dbReference type="Pfam" id="PF12704">
    <property type="entry name" value="MacB_PCD"/>
    <property type="match status" value="2"/>
</dbReference>
<dbReference type="AlphaFoldDB" id="A0A4U9UGC7"/>
<evidence type="ECO:0000256" key="5">
    <source>
        <dbReference type="ARBA" id="ARBA00023136"/>
    </source>
</evidence>
<comment type="subcellular location">
    <subcellularLocation>
        <location evidence="1">Cell membrane</location>
        <topology evidence="1">Multi-pass membrane protein</topology>
    </subcellularLocation>
</comment>
<dbReference type="PANTHER" id="PTHR30572:SF18">
    <property type="entry name" value="ABC-TYPE MACROLIDE FAMILY EXPORT SYSTEM PERMEASE COMPONENT 2"/>
    <property type="match status" value="1"/>
</dbReference>
<proteinExistence type="predicted"/>
<accession>A0A4U9UGC7</accession>
<gene>
    <name evidence="9" type="primary">macB_8</name>
    <name evidence="9" type="ORF">NCTC11429_00687</name>
</gene>
<feature type="transmembrane region" description="Helical" evidence="6">
    <location>
        <begin position="21"/>
        <end position="42"/>
    </location>
</feature>
<evidence type="ECO:0000259" key="8">
    <source>
        <dbReference type="Pfam" id="PF12704"/>
    </source>
</evidence>
<dbReference type="InterPro" id="IPR050250">
    <property type="entry name" value="Macrolide_Exporter_MacB"/>
</dbReference>
<name>A0A4U9UGC7_9SPHI</name>
<feature type="transmembrane region" description="Helical" evidence="6">
    <location>
        <begin position="387"/>
        <end position="414"/>
    </location>
</feature>
<feature type="transmembrane region" description="Helical" evidence="6">
    <location>
        <begin position="344"/>
        <end position="367"/>
    </location>
</feature>
<feature type="transmembrane region" description="Helical" evidence="6">
    <location>
        <begin position="435"/>
        <end position="457"/>
    </location>
</feature>
<evidence type="ECO:0000256" key="4">
    <source>
        <dbReference type="ARBA" id="ARBA00022989"/>
    </source>
</evidence>
<evidence type="ECO:0000256" key="2">
    <source>
        <dbReference type="ARBA" id="ARBA00022475"/>
    </source>
</evidence>
<keyword evidence="9" id="KW-0378">Hydrolase</keyword>
<protein>
    <submittedName>
        <fullName evidence="9">Macrolide export ATP-binding/permease protein MacB</fullName>
        <ecNumber evidence="9">3.6.3.-</ecNumber>
    </submittedName>
</protein>
<feature type="transmembrane region" description="Helical" evidence="6">
    <location>
        <begin position="730"/>
        <end position="750"/>
    </location>
</feature>
<evidence type="ECO:0000313" key="9">
    <source>
        <dbReference type="EMBL" id="VTR30632.1"/>
    </source>
</evidence>
<feature type="domain" description="MacB-like periplasmic core" evidence="8">
    <location>
        <begin position="20"/>
        <end position="236"/>
    </location>
</feature>
<dbReference type="GO" id="GO:0016787">
    <property type="term" value="F:hydrolase activity"/>
    <property type="evidence" value="ECO:0007669"/>
    <property type="project" value="UniProtKB-KW"/>
</dbReference>
<dbReference type="GO" id="GO:0022857">
    <property type="term" value="F:transmembrane transporter activity"/>
    <property type="evidence" value="ECO:0007669"/>
    <property type="project" value="TreeGrafter"/>
</dbReference>
<feature type="transmembrane region" description="Helical" evidence="6">
    <location>
        <begin position="762"/>
        <end position="782"/>
    </location>
</feature>
<feature type="domain" description="MacB-like periplasmic core" evidence="8">
    <location>
        <begin position="442"/>
        <end position="605"/>
    </location>
</feature>
<feature type="transmembrane region" description="Helical" evidence="6">
    <location>
        <begin position="293"/>
        <end position="315"/>
    </location>
</feature>
<reference evidence="9 10" key="1">
    <citation type="submission" date="2019-05" db="EMBL/GenBank/DDBJ databases">
        <authorList>
            <consortium name="Pathogen Informatics"/>
        </authorList>
    </citation>
    <scope>NUCLEOTIDE SEQUENCE [LARGE SCALE GENOMIC DNA]</scope>
    <source>
        <strain evidence="9 10">NCTC11429</strain>
    </source>
</reference>
<dbReference type="RefSeq" id="WP_028072643.1">
    <property type="nucleotide sequence ID" value="NZ_LR590484.1"/>
</dbReference>
<evidence type="ECO:0000256" key="1">
    <source>
        <dbReference type="ARBA" id="ARBA00004651"/>
    </source>
</evidence>
<dbReference type="GO" id="GO:0005886">
    <property type="term" value="C:plasma membrane"/>
    <property type="evidence" value="ECO:0007669"/>
    <property type="project" value="UniProtKB-SubCell"/>
</dbReference>
<keyword evidence="3 6" id="KW-0812">Transmembrane</keyword>
<evidence type="ECO:0000256" key="6">
    <source>
        <dbReference type="SAM" id="Phobius"/>
    </source>
</evidence>
<dbReference type="GO" id="GO:0005524">
    <property type="term" value="F:ATP binding"/>
    <property type="evidence" value="ECO:0007669"/>
    <property type="project" value="UniProtKB-KW"/>
</dbReference>
<keyword evidence="2" id="KW-1003">Cell membrane</keyword>
<organism evidence="9 10">
    <name type="scientific">Sphingobacterium thalpophilum</name>
    <dbReference type="NCBI Taxonomy" id="259"/>
    <lineage>
        <taxon>Bacteria</taxon>
        <taxon>Pseudomonadati</taxon>
        <taxon>Bacteroidota</taxon>
        <taxon>Sphingobacteriia</taxon>
        <taxon>Sphingobacteriales</taxon>
        <taxon>Sphingobacteriaceae</taxon>
        <taxon>Sphingobacterium</taxon>
    </lineage>
</organism>
<keyword evidence="9" id="KW-0067">ATP-binding</keyword>
<evidence type="ECO:0000256" key="3">
    <source>
        <dbReference type="ARBA" id="ARBA00022692"/>
    </source>
</evidence>
<dbReference type="STRING" id="1123265.GCA_000686625_03064"/>
<dbReference type="KEGG" id="stha:NCTC11429_00687"/>
<evidence type="ECO:0000313" key="10">
    <source>
        <dbReference type="Proteomes" id="UP000308196"/>
    </source>
</evidence>
<feature type="domain" description="ABC3 transporter permease C-terminal" evidence="7">
    <location>
        <begin position="299"/>
        <end position="413"/>
    </location>
</feature>
<dbReference type="GeneID" id="78461484"/>